<proteinExistence type="predicted"/>
<dbReference type="EMBL" id="CP019650">
    <property type="protein sequence ID" value="AQQ69247.1"/>
    <property type="molecule type" value="Genomic_DNA"/>
</dbReference>
<dbReference type="GO" id="GO:0016787">
    <property type="term" value="F:hydrolase activity"/>
    <property type="evidence" value="ECO:0007669"/>
    <property type="project" value="UniProtKB-KW"/>
</dbReference>
<dbReference type="CDD" id="cd01014">
    <property type="entry name" value="nicotinamidase_related"/>
    <property type="match status" value="1"/>
</dbReference>
<name>A0A1Q2MAD2_9GAMM</name>
<evidence type="ECO:0000313" key="3">
    <source>
        <dbReference type="EMBL" id="AQQ69247.1"/>
    </source>
</evidence>
<sequence>MNLPPFTSTNPALLIIDVQQAIDYFDTGSRNNPDAELRMAELLDRWRQQNKPVVHIRHSSKSSDSPYHADSPFFDFKMEVAPMAGEKVVSKSENCAFIDPQLDAYLKREQVTELVICGVLTNNSVDATVRVAAGLGYRIYLPQDATAAFPLQALNGKQFSAEDVHWIFLSNLHDEYANVVETASILSGFPD</sequence>
<keyword evidence="4" id="KW-1185">Reference proteome</keyword>
<dbReference type="KEGG" id="maga:Mag101_17610"/>
<dbReference type="SUPFAM" id="SSF52499">
    <property type="entry name" value="Isochorismatase-like hydrolases"/>
    <property type="match status" value="1"/>
</dbReference>
<organism evidence="3 4">
    <name type="scientific">Microbulbifer agarilyticus</name>
    <dbReference type="NCBI Taxonomy" id="260552"/>
    <lineage>
        <taxon>Bacteria</taxon>
        <taxon>Pseudomonadati</taxon>
        <taxon>Pseudomonadota</taxon>
        <taxon>Gammaproteobacteria</taxon>
        <taxon>Cellvibrionales</taxon>
        <taxon>Microbulbiferaceae</taxon>
        <taxon>Microbulbifer</taxon>
    </lineage>
</organism>
<dbReference type="STRING" id="260552.Mag101_17610"/>
<dbReference type="InterPro" id="IPR000868">
    <property type="entry name" value="Isochorismatase-like_dom"/>
</dbReference>
<evidence type="ECO:0000313" key="4">
    <source>
        <dbReference type="Proteomes" id="UP000188219"/>
    </source>
</evidence>
<protein>
    <recommendedName>
        <fullName evidence="2">Isochorismatase-like domain-containing protein</fullName>
    </recommendedName>
</protein>
<dbReference type="RefSeq" id="WP_077407872.1">
    <property type="nucleotide sequence ID" value="NZ_CP019650.1"/>
</dbReference>
<evidence type="ECO:0000256" key="1">
    <source>
        <dbReference type="ARBA" id="ARBA00022801"/>
    </source>
</evidence>
<dbReference type="PANTHER" id="PTHR43540">
    <property type="entry name" value="PEROXYUREIDOACRYLATE/UREIDOACRYLATE AMIDOHYDROLASE-RELATED"/>
    <property type="match status" value="1"/>
</dbReference>
<reference evidence="3" key="1">
    <citation type="submission" date="2017-02" db="EMBL/GenBank/DDBJ databases">
        <title>Genome of Microbulbifer agarilyticus GP101.</title>
        <authorList>
            <person name="Jung J."/>
            <person name="Bae S.S."/>
            <person name="Baek K."/>
        </authorList>
    </citation>
    <scope>NUCLEOTIDE SEQUENCE [LARGE SCALE GENOMIC DNA]</scope>
    <source>
        <strain evidence="3">GP101</strain>
    </source>
</reference>
<dbReference type="Gene3D" id="3.40.50.850">
    <property type="entry name" value="Isochorismatase-like"/>
    <property type="match status" value="1"/>
</dbReference>
<evidence type="ECO:0000259" key="2">
    <source>
        <dbReference type="Pfam" id="PF00857"/>
    </source>
</evidence>
<dbReference type="PANTHER" id="PTHR43540:SF1">
    <property type="entry name" value="ISOCHORISMATASE HYDROLASE"/>
    <property type="match status" value="1"/>
</dbReference>
<gene>
    <name evidence="3" type="ORF">Mag101_17610</name>
</gene>
<dbReference type="Pfam" id="PF00857">
    <property type="entry name" value="Isochorismatase"/>
    <property type="match status" value="1"/>
</dbReference>
<accession>A0A1Q2MAD2</accession>
<dbReference type="Proteomes" id="UP000188219">
    <property type="component" value="Chromosome"/>
</dbReference>
<dbReference type="AlphaFoldDB" id="A0A1Q2MAD2"/>
<dbReference type="OrthoDB" id="5360912at2"/>
<dbReference type="InterPro" id="IPR036380">
    <property type="entry name" value="Isochorismatase-like_sf"/>
</dbReference>
<dbReference type="InterPro" id="IPR050272">
    <property type="entry name" value="Isochorismatase-like_hydrls"/>
</dbReference>
<keyword evidence="1" id="KW-0378">Hydrolase</keyword>
<feature type="domain" description="Isochorismatase-like" evidence="2">
    <location>
        <begin position="12"/>
        <end position="151"/>
    </location>
</feature>